<dbReference type="InterPro" id="IPR045266">
    <property type="entry name" value="DOH_DOMON"/>
</dbReference>
<evidence type="ECO:0000259" key="13">
    <source>
        <dbReference type="PROSITE" id="PS50836"/>
    </source>
</evidence>
<dbReference type="PANTHER" id="PTHR10157">
    <property type="entry name" value="DOPAMINE BETA HYDROXYLASE RELATED"/>
    <property type="match status" value="1"/>
</dbReference>
<dbReference type="PRINTS" id="PR00767">
    <property type="entry name" value="DBMONOXGNASE"/>
</dbReference>
<dbReference type="InterPro" id="IPR024548">
    <property type="entry name" value="Cu2_monoox_C"/>
</dbReference>
<dbReference type="InterPro" id="IPR000945">
    <property type="entry name" value="DBH-like"/>
</dbReference>
<dbReference type="OrthoDB" id="10003276at2759"/>
<dbReference type="FunCoup" id="B3RUZ5">
    <property type="interactions" value="41"/>
</dbReference>
<keyword evidence="7" id="KW-0186">Copper</keyword>
<keyword evidence="4" id="KW-0479">Metal-binding</keyword>
<dbReference type="SUPFAM" id="SSF49742">
    <property type="entry name" value="PHM/PNGase F"/>
    <property type="match status" value="2"/>
</dbReference>
<dbReference type="InterPro" id="IPR008977">
    <property type="entry name" value="PHM/PNGase_F_dom_sf"/>
</dbReference>
<dbReference type="GO" id="GO:0042421">
    <property type="term" value="P:norepinephrine biosynthetic process"/>
    <property type="evidence" value="ECO:0000318"/>
    <property type="project" value="GO_Central"/>
</dbReference>
<dbReference type="HOGENOM" id="CLU_017939_1_0_1"/>
<accession>B3RUZ5</accession>
<dbReference type="CDD" id="cd09631">
    <property type="entry name" value="DOMON_DOH"/>
    <property type="match status" value="1"/>
</dbReference>
<dbReference type="FunFam" id="2.60.40.1210:FF:000001">
    <property type="entry name" value="Monooxygenase, DBH-like 1, like"/>
    <property type="match status" value="1"/>
</dbReference>
<evidence type="ECO:0000256" key="7">
    <source>
        <dbReference type="ARBA" id="ARBA00023008"/>
    </source>
</evidence>
<dbReference type="CTD" id="6753159"/>
<evidence type="ECO:0000256" key="5">
    <source>
        <dbReference type="ARBA" id="ARBA00022729"/>
    </source>
</evidence>
<evidence type="ECO:0000256" key="4">
    <source>
        <dbReference type="ARBA" id="ARBA00022723"/>
    </source>
</evidence>
<evidence type="ECO:0000256" key="8">
    <source>
        <dbReference type="ARBA" id="ARBA00023033"/>
    </source>
</evidence>
<evidence type="ECO:0000256" key="2">
    <source>
        <dbReference type="ARBA" id="ARBA00004370"/>
    </source>
</evidence>
<dbReference type="Pfam" id="PF03712">
    <property type="entry name" value="Cu2_monoox_C"/>
    <property type="match status" value="1"/>
</dbReference>
<keyword evidence="5 12" id="KW-0732">Signal</keyword>
<feature type="signal peptide" evidence="12">
    <location>
        <begin position="1"/>
        <end position="18"/>
    </location>
</feature>
<dbReference type="InterPro" id="IPR000323">
    <property type="entry name" value="Cu2_ascorb_mOase_N"/>
</dbReference>
<dbReference type="OMA" id="AMENDTH"/>
<dbReference type="GO" id="GO:0005507">
    <property type="term" value="F:copper ion binding"/>
    <property type="evidence" value="ECO:0007669"/>
    <property type="project" value="InterPro"/>
</dbReference>
<dbReference type="InterPro" id="IPR036939">
    <property type="entry name" value="Cu2_ascorb_mOase_N_sf"/>
</dbReference>
<evidence type="ECO:0000313" key="15">
    <source>
        <dbReference type="Proteomes" id="UP000009022"/>
    </source>
</evidence>
<comment type="similarity">
    <text evidence="3">Belongs to the copper type II ascorbate-dependent monooxygenase family.</text>
</comment>
<evidence type="ECO:0000256" key="1">
    <source>
        <dbReference type="ARBA" id="ARBA00001973"/>
    </source>
</evidence>
<dbReference type="SMART" id="SM00664">
    <property type="entry name" value="DoH"/>
    <property type="match status" value="1"/>
</dbReference>
<evidence type="ECO:0000256" key="3">
    <source>
        <dbReference type="ARBA" id="ARBA00010676"/>
    </source>
</evidence>
<dbReference type="PhylomeDB" id="B3RUZ5"/>
<gene>
    <name evidence="14" type="ORF">TRIADDRAFT_37522</name>
</gene>
<keyword evidence="6" id="KW-0560">Oxidoreductase</keyword>
<keyword evidence="10" id="KW-1015">Disulfide bond</keyword>
<keyword evidence="8" id="KW-0503">Monooxygenase</keyword>
<feature type="domain" description="DOMON" evidence="13">
    <location>
        <begin position="35"/>
        <end position="151"/>
    </location>
</feature>
<dbReference type="Pfam" id="PF01082">
    <property type="entry name" value="Cu2_monooxygen"/>
    <property type="match status" value="1"/>
</dbReference>
<comment type="subcellular location">
    <subcellularLocation>
        <location evidence="2">Membrane</location>
    </subcellularLocation>
</comment>
<dbReference type="InParanoid" id="B3RUZ5"/>
<name>B3RUZ5_TRIAD</name>
<dbReference type="GO" id="GO:0042420">
    <property type="term" value="P:dopamine catabolic process"/>
    <property type="evidence" value="ECO:0000318"/>
    <property type="project" value="GO_Central"/>
</dbReference>
<dbReference type="Gene3D" id="2.60.40.1210">
    <property type="entry name" value="Cellobiose dehydrogenase, cytochrome domain"/>
    <property type="match status" value="1"/>
</dbReference>
<evidence type="ECO:0000256" key="10">
    <source>
        <dbReference type="ARBA" id="ARBA00023157"/>
    </source>
</evidence>
<proteinExistence type="inferred from homology"/>
<dbReference type="FunFam" id="2.60.120.230:FF:000001">
    <property type="entry name" value="Monooxygenase, DBH-like 1"/>
    <property type="match status" value="1"/>
</dbReference>
<comment type="cofactor">
    <cofactor evidence="1">
        <name>Cu(2+)</name>
        <dbReference type="ChEBI" id="CHEBI:29036"/>
    </cofactor>
</comment>
<dbReference type="Proteomes" id="UP000009022">
    <property type="component" value="Unassembled WGS sequence"/>
</dbReference>
<dbReference type="eggNOG" id="KOG3568">
    <property type="taxonomic scope" value="Eukaryota"/>
</dbReference>
<protein>
    <recommendedName>
        <fullName evidence="13">DOMON domain-containing protein</fullName>
    </recommendedName>
</protein>
<dbReference type="InterPro" id="IPR028460">
    <property type="entry name" value="Tbh/DBH"/>
</dbReference>
<dbReference type="GO" id="GO:0030667">
    <property type="term" value="C:secretory granule membrane"/>
    <property type="evidence" value="ECO:0000318"/>
    <property type="project" value="GO_Central"/>
</dbReference>
<dbReference type="EMBL" id="DS985244">
    <property type="protein sequence ID" value="EDV25405.1"/>
    <property type="molecule type" value="Genomic_DNA"/>
</dbReference>
<evidence type="ECO:0000313" key="14">
    <source>
        <dbReference type="EMBL" id="EDV25405.1"/>
    </source>
</evidence>
<dbReference type="RefSeq" id="XP_002111438.1">
    <property type="nucleotide sequence ID" value="XM_002111402.1"/>
</dbReference>
<dbReference type="AlphaFoldDB" id="B3RUZ5"/>
<dbReference type="GO" id="GO:0006589">
    <property type="term" value="P:octopamine biosynthetic process"/>
    <property type="evidence" value="ECO:0000318"/>
    <property type="project" value="GO_Central"/>
</dbReference>
<dbReference type="Gene3D" id="2.60.120.310">
    <property type="entry name" value="Copper type II, ascorbate-dependent monooxygenase, N-terminal domain"/>
    <property type="match status" value="1"/>
</dbReference>
<evidence type="ECO:0000256" key="12">
    <source>
        <dbReference type="SAM" id="SignalP"/>
    </source>
</evidence>
<dbReference type="Gene3D" id="2.60.120.230">
    <property type="match status" value="1"/>
</dbReference>
<dbReference type="InterPro" id="IPR005018">
    <property type="entry name" value="DOMON_domain"/>
</dbReference>
<keyword evidence="9" id="KW-0472">Membrane</keyword>
<dbReference type="PANTHER" id="PTHR10157:SF23">
    <property type="entry name" value="MOXD1 HOMOLOG 1"/>
    <property type="match status" value="1"/>
</dbReference>
<evidence type="ECO:0000256" key="11">
    <source>
        <dbReference type="ARBA" id="ARBA00023180"/>
    </source>
</evidence>
<dbReference type="KEGG" id="tad:TRIADDRAFT_37522"/>
<reference evidence="14 15" key="1">
    <citation type="journal article" date="2008" name="Nature">
        <title>The Trichoplax genome and the nature of placozoans.</title>
        <authorList>
            <person name="Srivastava M."/>
            <person name="Begovic E."/>
            <person name="Chapman J."/>
            <person name="Putnam N.H."/>
            <person name="Hellsten U."/>
            <person name="Kawashima T."/>
            <person name="Kuo A."/>
            <person name="Mitros T."/>
            <person name="Salamov A."/>
            <person name="Carpenter M.L."/>
            <person name="Signorovitch A.Y."/>
            <person name="Moreno M.A."/>
            <person name="Kamm K."/>
            <person name="Grimwood J."/>
            <person name="Schmutz J."/>
            <person name="Shapiro H."/>
            <person name="Grigoriev I.V."/>
            <person name="Buss L.W."/>
            <person name="Schierwater B."/>
            <person name="Dellaporta S.L."/>
            <person name="Rokhsar D.S."/>
        </authorList>
    </citation>
    <scope>NUCLEOTIDE SEQUENCE [LARGE SCALE GENOMIC DNA]</scope>
    <source>
        <strain evidence="14 15">Grell-BS-1999</strain>
    </source>
</reference>
<dbReference type="GO" id="GO:0004500">
    <property type="term" value="F:dopamine beta-monooxygenase activity"/>
    <property type="evidence" value="ECO:0000318"/>
    <property type="project" value="GO_Central"/>
</dbReference>
<dbReference type="SUPFAM" id="SSF49344">
    <property type="entry name" value="CBD9-like"/>
    <property type="match status" value="1"/>
</dbReference>
<dbReference type="PROSITE" id="PS50836">
    <property type="entry name" value="DOMON"/>
    <property type="match status" value="1"/>
</dbReference>
<feature type="chain" id="PRO_5002796981" description="DOMON domain-containing protein" evidence="12">
    <location>
        <begin position="19"/>
        <end position="613"/>
    </location>
</feature>
<organism evidence="14 15">
    <name type="scientific">Trichoplax adhaerens</name>
    <name type="common">Trichoplax reptans</name>
    <dbReference type="NCBI Taxonomy" id="10228"/>
    <lineage>
        <taxon>Eukaryota</taxon>
        <taxon>Metazoa</taxon>
        <taxon>Placozoa</taxon>
        <taxon>Uniplacotomia</taxon>
        <taxon>Trichoplacea</taxon>
        <taxon>Trichoplacidae</taxon>
        <taxon>Trichoplax</taxon>
    </lineage>
</organism>
<evidence type="ECO:0000256" key="9">
    <source>
        <dbReference type="ARBA" id="ARBA00023136"/>
    </source>
</evidence>
<keyword evidence="15" id="KW-1185">Reference proteome</keyword>
<dbReference type="InterPro" id="IPR014784">
    <property type="entry name" value="Cu2_ascorb_mOase-like_C"/>
</dbReference>
<dbReference type="GO" id="GO:0005615">
    <property type="term" value="C:extracellular space"/>
    <property type="evidence" value="ECO:0000318"/>
    <property type="project" value="GO_Central"/>
</dbReference>
<dbReference type="FunFam" id="2.60.120.310:FF:000004">
    <property type="entry name" value="DBH-like monooxygenase protein 1"/>
    <property type="match status" value="1"/>
</dbReference>
<evidence type="ECO:0000256" key="6">
    <source>
        <dbReference type="ARBA" id="ARBA00023002"/>
    </source>
</evidence>
<dbReference type="GeneID" id="6753159"/>
<keyword evidence="11" id="KW-0325">Glycoprotein</keyword>
<sequence>MDRSTIFLLFFACTIVNAASLKNNYAHFLSMDEEENYLMYWTTNDIEQTMDFAISVKTSGWVGFGFSPYTGRMPGSDTIIGWVANGKAYLQDRFAPSHTVPVLDAQQDYTLISGEENNGMTILKFSRKYDTGDSKDLLIDTGTTRLIWAYNDNDPVDPQTFTKHTKQGSRSVNLFNSLPEADKPPLPSDTQYFDLLNPDVAIPSGDTTYWCTAFKLPEVNGTAHMIKIDPIIQKGHSGLVHHILVYDCVFDEKFHGSSHDCDSRNMPQGLRGCRGATVIGAWAVGAEGLSYPAHVGLPLGGDKGARYVVMETHYDNPNREAGLRDSSGMRFYYTHQLRQYDAGVFEIGQATSPFMVIPEGQTQWEVAGYCSENCTRPNLPSTGIKFFGGFLHTHLAGYSIVTKHYRNGVELPEMLSNRHYDFNYQETSFLKKEVTFLPGDQLTLICTYNTAKRPKVTVGGIATRDEMCLAYLLYYPKVDLSVCFSSNNYIHYLNYFQTLKEAGLTPPYNKYPSKPPYAWNVIRNSTIGKGIHLKNLYELDNSVKPQQYCAARNHVLLQPSGQMDIPKYVKYHTNQRLQNSFTETTTGAASKTHFSVLLMCILPLFAYLLARQF</sequence>
<dbReference type="Pfam" id="PF03351">
    <property type="entry name" value="DOMON"/>
    <property type="match status" value="1"/>
</dbReference>